<dbReference type="InterPro" id="IPR053180">
    <property type="entry name" value="Ca-binding_acidic-repeat"/>
</dbReference>
<evidence type="ECO:0000313" key="7">
    <source>
        <dbReference type="Proteomes" id="UP000753196"/>
    </source>
</evidence>
<sequence>MAIAALIILLRHSSKKQKSNPGLDQELALRQARETQIRALTQDSDGDGLPNWEEAIFHTDPHNPDTDGDGTPDGEEVKEGRDPLKPGPNDFVATSTPALSSADESDTPPSPNLTQRLATALGQQIIAQQLVDPSRSVDPKAIGSQIVSDLPRYAANAPLLSLHDIATTPNESTAAIKAWAEQLAATVQESFRDLTQPEALIVVQAMKNEDYGSLIQLDAYIKAYDAAVTRAKKIPTPVPFARDELQILNAMLQLRDIASSFRNVQKDPVTALSAIRPYFALQENLQTLNQNIQAGLDKRHITF</sequence>
<evidence type="ECO:0000256" key="3">
    <source>
        <dbReference type="ARBA" id="ARBA00022729"/>
    </source>
</evidence>
<dbReference type="Proteomes" id="UP000753196">
    <property type="component" value="Unassembled WGS sequence"/>
</dbReference>
<keyword evidence="4" id="KW-0106">Calcium</keyword>
<feature type="compositionally biased region" description="Basic and acidic residues" evidence="5">
    <location>
        <begin position="75"/>
        <end position="84"/>
    </location>
</feature>
<comment type="caution">
    <text evidence="6">The sequence shown here is derived from an EMBL/GenBank/DDBJ whole genome shotgun (WGS) entry which is preliminary data.</text>
</comment>
<dbReference type="Pfam" id="PF18884">
    <property type="entry name" value="TSP3_bac"/>
    <property type="match status" value="2"/>
</dbReference>
<evidence type="ECO:0000256" key="1">
    <source>
        <dbReference type="ARBA" id="ARBA00004613"/>
    </source>
</evidence>
<reference evidence="6" key="1">
    <citation type="submission" date="2020-07" db="EMBL/GenBank/DDBJ databases">
        <title>Huge and variable diversity of episymbiotic CPR bacteria and DPANN archaea in groundwater ecosystems.</title>
        <authorList>
            <person name="He C.Y."/>
            <person name="Keren R."/>
            <person name="Whittaker M."/>
            <person name="Farag I.F."/>
            <person name="Doudna J."/>
            <person name="Cate J.H.D."/>
            <person name="Banfield J.F."/>
        </authorList>
    </citation>
    <scope>NUCLEOTIDE SEQUENCE</scope>
    <source>
        <strain evidence="6">NC_groundwater_973_Pr1_S-0.2um_54_13</strain>
    </source>
</reference>
<accession>A0A932QXY4</accession>
<organism evidence="6 7">
    <name type="scientific">Candidatus Sungiibacteriota bacterium</name>
    <dbReference type="NCBI Taxonomy" id="2750080"/>
    <lineage>
        <taxon>Bacteria</taxon>
        <taxon>Candidatus Sungiibacteriota</taxon>
    </lineage>
</organism>
<evidence type="ECO:0000256" key="2">
    <source>
        <dbReference type="ARBA" id="ARBA00022525"/>
    </source>
</evidence>
<evidence type="ECO:0000256" key="5">
    <source>
        <dbReference type="SAM" id="MobiDB-lite"/>
    </source>
</evidence>
<feature type="region of interest" description="Disordered" evidence="5">
    <location>
        <begin position="38"/>
        <end position="114"/>
    </location>
</feature>
<evidence type="ECO:0000256" key="4">
    <source>
        <dbReference type="ARBA" id="ARBA00022837"/>
    </source>
</evidence>
<dbReference type="EMBL" id="JACQCR010000020">
    <property type="protein sequence ID" value="MBI3630886.1"/>
    <property type="molecule type" value="Genomic_DNA"/>
</dbReference>
<keyword evidence="2" id="KW-0964">Secreted</keyword>
<feature type="compositionally biased region" description="Basic and acidic residues" evidence="5">
    <location>
        <begin position="55"/>
        <end position="65"/>
    </location>
</feature>
<dbReference type="PANTHER" id="PTHR37467">
    <property type="entry name" value="EXPORTED CALCIUM-BINDING GLYCOPROTEIN-RELATED"/>
    <property type="match status" value="1"/>
</dbReference>
<evidence type="ECO:0008006" key="8">
    <source>
        <dbReference type="Google" id="ProtNLM"/>
    </source>
</evidence>
<evidence type="ECO:0000313" key="6">
    <source>
        <dbReference type="EMBL" id="MBI3630886.1"/>
    </source>
</evidence>
<keyword evidence="3" id="KW-0732">Signal</keyword>
<gene>
    <name evidence="6" type="ORF">HY221_00935</name>
</gene>
<comment type="subcellular location">
    <subcellularLocation>
        <location evidence="1">Secreted</location>
    </subcellularLocation>
</comment>
<dbReference type="PANTHER" id="PTHR37467:SF1">
    <property type="entry name" value="EXPORTED CALCIUM-BINDING GLYCOPROTEIN"/>
    <property type="match status" value="1"/>
</dbReference>
<protein>
    <recommendedName>
        <fullName evidence="8">Calcium-binding protein</fullName>
    </recommendedName>
</protein>
<dbReference type="InterPro" id="IPR028974">
    <property type="entry name" value="TSP_type-3_rpt"/>
</dbReference>
<dbReference type="SUPFAM" id="SSF103647">
    <property type="entry name" value="TSP type-3 repeat"/>
    <property type="match status" value="1"/>
</dbReference>
<proteinExistence type="predicted"/>
<dbReference type="GO" id="GO:0005509">
    <property type="term" value="F:calcium ion binding"/>
    <property type="evidence" value="ECO:0007669"/>
    <property type="project" value="InterPro"/>
</dbReference>
<dbReference type="AlphaFoldDB" id="A0A932QXY4"/>
<dbReference type="InterPro" id="IPR059100">
    <property type="entry name" value="TSP3_bac"/>
</dbReference>
<name>A0A932QXY4_9BACT</name>